<evidence type="ECO:0000313" key="3">
    <source>
        <dbReference type="Proteomes" id="UP000001745"/>
    </source>
</evidence>
<dbReference type="InParanoid" id="B8MMX7"/>
<dbReference type="PhylomeDB" id="B8MMX7"/>
<dbReference type="EMBL" id="EQ962658">
    <property type="protein sequence ID" value="EED13926.1"/>
    <property type="molecule type" value="Genomic_DNA"/>
</dbReference>
<accession>B8MMX7</accession>
<dbReference type="VEuPathDB" id="FungiDB:TSTA_101650"/>
<feature type="compositionally biased region" description="Acidic residues" evidence="1">
    <location>
        <begin position="288"/>
        <end position="309"/>
    </location>
</feature>
<dbReference type="OMA" id="TERNTAW"/>
<organism evidence="2 3">
    <name type="scientific">Talaromyces stipitatus (strain ATCC 10500 / CBS 375.48 / QM 6759 / NRRL 1006)</name>
    <name type="common">Penicillium stipitatum</name>
    <dbReference type="NCBI Taxonomy" id="441959"/>
    <lineage>
        <taxon>Eukaryota</taxon>
        <taxon>Fungi</taxon>
        <taxon>Dikarya</taxon>
        <taxon>Ascomycota</taxon>
        <taxon>Pezizomycotina</taxon>
        <taxon>Eurotiomycetes</taxon>
        <taxon>Eurotiomycetidae</taxon>
        <taxon>Eurotiales</taxon>
        <taxon>Trichocomaceae</taxon>
        <taxon>Talaromyces</taxon>
        <taxon>Talaromyces sect. Talaromyces</taxon>
    </lineage>
</organism>
<dbReference type="OrthoDB" id="4424523at2759"/>
<proteinExistence type="predicted"/>
<dbReference type="GeneID" id="8101853"/>
<name>B8MMX7_TALSN</name>
<reference evidence="3" key="1">
    <citation type="journal article" date="2015" name="Genome Announc.">
        <title>Genome sequence of the AIDS-associated pathogen Penicillium marneffei (ATCC18224) and its near taxonomic relative Talaromyces stipitatus (ATCC10500).</title>
        <authorList>
            <person name="Nierman W.C."/>
            <person name="Fedorova-Abrams N.D."/>
            <person name="Andrianopoulos A."/>
        </authorList>
    </citation>
    <scope>NUCLEOTIDE SEQUENCE [LARGE SCALE GENOMIC DNA]</scope>
    <source>
        <strain evidence="3">ATCC 10500 / CBS 375.48 / QM 6759 / NRRL 1006</strain>
    </source>
</reference>
<evidence type="ECO:0000256" key="1">
    <source>
        <dbReference type="SAM" id="MobiDB-lite"/>
    </source>
</evidence>
<feature type="region of interest" description="Disordered" evidence="1">
    <location>
        <begin position="284"/>
        <end position="309"/>
    </location>
</feature>
<dbReference type="AlphaFoldDB" id="B8MMX7"/>
<dbReference type="HOGENOM" id="CLU_062062_0_0_1"/>
<gene>
    <name evidence="2" type="ORF">TSTA_101650</name>
</gene>
<keyword evidence="3" id="KW-1185">Reference proteome</keyword>
<protein>
    <submittedName>
        <fullName evidence="2">Uncharacterized protein</fullName>
    </submittedName>
</protein>
<dbReference type="Proteomes" id="UP000001745">
    <property type="component" value="Unassembled WGS sequence"/>
</dbReference>
<sequence length="405" mass="46834">MRINKNWQTVCFLATAFLARPAYMGRLSQMKKVMGSIPIPVADNPWAAMLIDPLTVEFRANMTEVPRYSLDSKPEWAPAGWDMEKVMDMTVEEWESLTERQRDVLRAGMEAHCGTEFKNEVIDDMMARSEPKAPADPPTQPPNFMSVMQRYHSTGDLGFVFYRTTYDQDDEQWSLIKQKLNTIVESTFDYYSNIDGVNEAKQRWKLLWVEDPEKFKDMTPKDLGAHYRDSMGKLPMNYKHSMFFAVDQASARSLLLADTSSDRLQERPRLGDVIPFVIAMDNNLGLDTEPEPEPEQQTEYSPADDDEDHEDLETWYGPFRAQPSSIVDGIYTIVASEIMEMHEFAYAAHGTDDVWWDSYAGVWTIDDEGRYVERPFEDAALLRVEYREKKEKKKTSTTTHDSREL</sequence>
<dbReference type="RefSeq" id="XP_002486164.1">
    <property type="nucleotide sequence ID" value="XM_002486119.1"/>
</dbReference>
<evidence type="ECO:0000313" key="2">
    <source>
        <dbReference type="EMBL" id="EED13926.1"/>
    </source>
</evidence>